<gene>
    <name evidence="3" type="ORF">SMD11_3240</name>
</gene>
<keyword evidence="1" id="KW-0521">NADP</keyword>
<dbReference type="SUPFAM" id="SSF51735">
    <property type="entry name" value="NAD(P)-binding Rossmann-fold domains"/>
    <property type="match status" value="1"/>
</dbReference>
<accession>A0A1Z2L3K4</accession>
<proteinExistence type="predicted"/>
<evidence type="ECO:0000256" key="1">
    <source>
        <dbReference type="ARBA" id="ARBA00022857"/>
    </source>
</evidence>
<evidence type="ECO:0000259" key="2">
    <source>
        <dbReference type="SMART" id="SM00829"/>
    </source>
</evidence>
<dbReference type="GO" id="GO:0016491">
    <property type="term" value="F:oxidoreductase activity"/>
    <property type="evidence" value="ECO:0007669"/>
    <property type="project" value="InterPro"/>
</dbReference>
<dbReference type="CDD" id="cd08253">
    <property type="entry name" value="zeta_crystallin"/>
    <property type="match status" value="1"/>
</dbReference>
<feature type="domain" description="Enoyl reductase (ER)" evidence="2">
    <location>
        <begin position="12"/>
        <end position="323"/>
    </location>
</feature>
<dbReference type="InterPro" id="IPR036291">
    <property type="entry name" value="NAD(P)-bd_dom_sf"/>
</dbReference>
<dbReference type="EMBL" id="CP021744">
    <property type="protein sequence ID" value="ARZ68880.1"/>
    <property type="molecule type" value="Genomic_DNA"/>
</dbReference>
<dbReference type="InterPro" id="IPR020843">
    <property type="entry name" value="ER"/>
</dbReference>
<protein>
    <submittedName>
        <fullName evidence="3">Oxidoreductase</fullName>
    </submittedName>
</protein>
<dbReference type="InterPro" id="IPR013149">
    <property type="entry name" value="ADH-like_C"/>
</dbReference>
<dbReference type="Gene3D" id="3.90.180.10">
    <property type="entry name" value="Medium-chain alcohol dehydrogenases, catalytic domain"/>
    <property type="match status" value="1"/>
</dbReference>
<reference evidence="3 4" key="1">
    <citation type="submission" date="2017-06" db="EMBL/GenBank/DDBJ databases">
        <title>Streptomyces albireticuli Genome sequencing and assembly.</title>
        <authorList>
            <person name="Wang Y."/>
            <person name="Du B."/>
            <person name="Ding Y."/>
            <person name="Liu H."/>
            <person name="Hou Q."/>
            <person name="Liu K."/>
            <person name="Yao L."/>
            <person name="Wang C."/>
        </authorList>
    </citation>
    <scope>NUCLEOTIDE SEQUENCE [LARGE SCALE GENOMIC DNA]</scope>
    <source>
        <strain evidence="3 4">MDJK11</strain>
    </source>
</reference>
<dbReference type="InterPro" id="IPR013154">
    <property type="entry name" value="ADH-like_N"/>
</dbReference>
<dbReference type="Pfam" id="PF00107">
    <property type="entry name" value="ADH_zinc_N"/>
    <property type="match status" value="1"/>
</dbReference>
<dbReference type="Proteomes" id="UP000195755">
    <property type="component" value="Chromosome"/>
</dbReference>
<evidence type="ECO:0000313" key="4">
    <source>
        <dbReference type="Proteomes" id="UP000195755"/>
    </source>
</evidence>
<name>A0A1Z2L3K4_9ACTN</name>
<dbReference type="AlphaFoldDB" id="A0A1Z2L3K4"/>
<dbReference type="SUPFAM" id="SSF50129">
    <property type="entry name" value="GroES-like"/>
    <property type="match status" value="1"/>
</dbReference>
<dbReference type="PANTHER" id="PTHR44154">
    <property type="entry name" value="QUINONE OXIDOREDUCTASE"/>
    <property type="match status" value="1"/>
</dbReference>
<evidence type="ECO:0000313" key="3">
    <source>
        <dbReference type="EMBL" id="ARZ68880.1"/>
    </source>
</evidence>
<dbReference type="InterPro" id="IPR051603">
    <property type="entry name" value="Zinc-ADH_QOR/CCCR"/>
</dbReference>
<dbReference type="KEGG" id="salj:SMD11_3240"/>
<dbReference type="SMART" id="SM00829">
    <property type="entry name" value="PKS_ER"/>
    <property type="match status" value="1"/>
</dbReference>
<dbReference type="InterPro" id="IPR011032">
    <property type="entry name" value="GroES-like_sf"/>
</dbReference>
<dbReference type="PANTHER" id="PTHR44154:SF1">
    <property type="entry name" value="QUINONE OXIDOREDUCTASE"/>
    <property type="match status" value="1"/>
</dbReference>
<dbReference type="Pfam" id="PF08240">
    <property type="entry name" value="ADH_N"/>
    <property type="match status" value="1"/>
</dbReference>
<organism evidence="3 4">
    <name type="scientific">Streptomyces albireticuli</name>
    <dbReference type="NCBI Taxonomy" id="1940"/>
    <lineage>
        <taxon>Bacteria</taxon>
        <taxon>Bacillati</taxon>
        <taxon>Actinomycetota</taxon>
        <taxon>Actinomycetes</taxon>
        <taxon>Kitasatosporales</taxon>
        <taxon>Streptomycetaceae</taxon>
        <taxon>Streptomyces</taxon>
    </lineage>
</organism>
<sequence length="337" mass="34876">MIMRAAYIEELGPPDVIQYGELPAPEAGPTDVTVDVTVATVNHVDTFVRSGAWRTPVTFPFTVGRDLVGTVAEAGPGAPDFRPGDVVWSTSMGHGGRQGAAAERVVVPADRLYHLPGGVAPADAVAVAHPASTAYLALFTHGRLRAGETVVVAGGAGNVGTALIVMAARAGARVVATASAKDAEYCRSLGATEIIDYRDPAEAALLRAACPRGADLYVDTSARNDLPAAVDLLAKRGRIVLLAGLRTRPVLPVGPLYLKDCSVVGFAISQATTGELAEAAEAVGRLLAEGLLRPRAVDVLPLADAAEAHRRVEAGEANGRRVVLRTAPAGRPAEPRD</sequence>
<dbReference type="Gene3D" id="3.40.50.720">
    <property type="entry name" value="NAD(P)-binding Rossmann-like Domain"/>
    <property type="match status" value="1"/>
</dbReference>